<evidence type="ECO:0000313" key="3">
    <source>
        <dbReference type="EMBL" id="ETW51502.1"/>
    </source>
</evidence>
<feature type="region of interest" description="Disordered" evidence="2">
    <location>
        <begin position="1735"/>
        <end position="1774"/>
    </location>
</feature>
<accession>A0A024WWE6</accession>
<dbReference type="OrthoDB" id="439792at2759"/>
<feature type="coiled-coil region" evidence="1">
    <location>
        <begin position="623"/>
        <end position="670"/>
    </location>
</feature>
<feature type="compositionally biased region" description="Low complexity" evidence="2">
    <location>
        <begin position="1762"/>
        <end position="1774"/>
    </location>
</feature>
<feature type="compositionally biased region" description="Basic and acidic residues" evidence="2">
    <location>
        <begin position="2145"/>
        <end position="2159"/>
    </location>
</feature>
<proteinExistence type="predicted"/>
<evidence type="ECO:0000256" key="1">
    <source>
        <dbReference type="SAM" id="Coils"/>
    </source>
</evidence>
<keyword evidence="1" id="KW-0175">Coiled coil</keyword>
<feature type="compositionally biased region" description="Basic and acidic residues" evidence="2">
    <location>
        <begin position="2789"/>
        <end position="2820"/>
    </location>
</feature>
<feature type="region of interest" description="Disordered" evidence="2">
    <location>
        <begin position="2581"/>
        <end position="2612"/>
    </location>
</feature>
<reference evidence="3 4" key="2">
    <citation type="submission" date="2013-02" db="EMBL/GenBank/DDBJ databases">
        <title>The Genome Sequence of Plasmodium falciparum MaliPS096_E11.</title>
        <authorList>
            <consortium name="The Broad Institute Genome Sequencing Platform"/>
            <consortium name="The Broad Institute Genome Sequencing Center for Infectious Disease"/>
            <person name="Neafsey D."/>
            <person name="Cheeseman I."/>
            <person name="Volkman S."/>
            <person name="Adams J."/>
            <person name="Walker B."/>
            <person name="Young S.K."/>
            <person name="Zeng Q."/>
            <person name="Gargeya S."/>
            <person name="Fitzgerald M."/>
            <person name="Haas B."/>
            <person name="Abouelleil A."/>
            <person name="Alvarado L."/>
            <person name="Arachchi H.M."/>
            <person name="Berlin A.M."/>
            <person name="Chapman S.B."/>
            <person name="Dewar J."/>
            <person name="Goldberg J."/>
            <person name="Griggs A."/>
            <person name="Gujja S."/>
            <person name="Hansen M."/>
            <person name="Howarth C."/>
            <person name="Imamovic A."/>
            <person name="Larimer J."/>
            <person name="McCowan C."/>
            <person name="Murphy C."/>
            <person name="Neiman D."/>
            <person name="Pearson M."/>
            <person name="Priest M."/>
            <person name="Roberts A."/>
            <person name="Saif S."/>
            <person name="Shea T."/>
            <person name="Sisk P."/>
            <person name="Sykes S."/>
            <person name="Wortman J."/>
            <person name="Nusbaum C."/>
            <person name="Birren B."/>
        </authorList>
    </citation>
    <scope>NUCLEOTIDE SEQUENCE [LARGE SCALE GENOMIC DNA]</scope>
    <source>
        <strain evidence="3 4">MaliPS096_E11</strain>
    </source>
</reference>
<feature type="region of interest" description="Disordered" evidence="2">
    <location>
        <begin position="2773"/>
        <end position="2820"/>
    </location>
</feature>
<feature type="compositionally biased region" description="Acidic residues" evidence="2">
    <location>
        <begin position="1465"/>
        <end position="1517"/>
    </location>
</feature>
<feature type="coiled-coil region" evidence="1">
    <location>
        <begin position="488"/>
        <end position="537"/>
    </location>
</feature>
<feature type="compositionally biased region" description="Acidic residues" evidence="2">
    <location>
        <begin position="2211"/>
        <end position="2223"/>
    </location>
</feature>
<feature type="region of interest" description="Disordered" evidence="2">
    <location>
        <begin position="1464"/>
        <end position="1531"/>
    </location>
</feature>
<dbReference type="Proteomes" id="UP000030699">
    <property type="component" value="Unassembled WGS sequence"/>
</dbReference>
<reference evidence="3 4" key="1">
    <citation type="submission" date="2013-02" db="EMBL/GenBank/DDBJ databases">
        <title>The Genome Annotation of Plasmodium falciparum MaliPS096_E11.</title>
        <authorList>
            <consortium name="The Broad Institute Genome Sequencing Platform"/>
            <consortium name="The Broad Institute Genome Sequencing Center for Infectious Disease"/>
            <person name="Neafsey D."/>
            <person name="Hoffman S."/>
            <person name="Volkman S."/>
            <person name="Rosenthal P."/>
            <person name="Walker B."/>
            <person name="Young S.K."/>
            <person name="Zeng Q."/>
            <person name="Gargeya S."/>
            <person name="Fitzgerald M."/>
            <person name="Haas B."/>
            <person name="Abouelleil A."/>
            <person name="Allen A.W."/>
            <person name="Alvarado L."/>
            <person name="Arachchi H.M."/>
            <person name="Berlin A.M."/>
            <person name="Chapman S.B."/>
            <person name="Gainer-Dewar J."/>
            <person name="Goldberg J."/>
            <person name="Griggs A."/>
            <person name="Gujja S."/>
            <person name="Hansen M."/>
            <person name="Howarth C."/>
            <person name="Imamovic A."/>
            <person name="Ireland A."/>
            <person name="Larimer J."/>
            <person name="McCowan C."/>
            <person name="Murphy C."/>
            <person name="Pearson M."/>
            <person name="Poon T.W."/>
            <person name="Priest M."/>
            <person name="Roberts A."/>
            <person name="Saif S."/>
            <person name="Shea T."/>
            <person name="Sisk P."/>
            <person name="Sykes S."/>
            <person name="Wortman J."/>
            <person name="Nusbaum C."/>
            <person name="Birren B."/>
        </authorList>
    </citation>
    <scope>NUCLEOTIDE SEQUENCE [LARGE SCALE GENOMIC DNA]</scope>
    <source>
        <strain evidence="3 4">MaliPS096_E11</strain>
    </source>
</reference>
<feature type="compositionally biased region" description="Basic and acidic residues" evidence="2">
    <location>
        <begin position="2603"/>
        <end position="2612"/>
    </location>
</feature>
<organism evidence="3 4">
    <name type="scientific">Plasmodium falciparum MaliPS096_E11</name>
    <dbReference type="NCBI Taxonomy" id="1036727"/>
    <lineage>
        <taxon>Eukaryota</taxon>
        <taxon>Sar</taxon>
        <taxon>Alveolata</taxon>
        <taxon>Apicomplexa</taxon>
        <taxon>Aconoidasida</taxon>
        <taxon>Haemosporida</taxon>
        <taxon>Plasmodiidae</taxon>
        <taxon>Plasmodium</taxon>
        <taxon>Plasmodium (Laverania)</taxon>
    </lineage>
</organism>
<feature type="region of interest" description="Disordered" evidence="2">
    <location>
        <begin position="2127"/>
        <end position="2159"/>
    </location>
</feature>
<feature type="compositionally biased region" description="Acidic residues" evidence="2">
    <location>
        <begin position="2132"/>
        <end position="2144"/>
    </location>
</feature>
<sequence length="3519" mass="423386">MKEKEVDNLFPGDKDVTNLKQYFEGGDIKFENAELKKEREEIRKNKVFIECVQNIWMNILNKKMDDKFSKVEYFKIMLRICKVLIPQFDIKEIIKIVNDEWINDSEGKKYLNFSSFFNAFFELSDIWTPTINAYDYAHFLKSLFYRITYIEIKTKDGRIIKKKPMIMINFKRTAENKKLSLYNDTNIIEKHVIKEKNKNTLKNLQSFKRSSMQIQNLKKKHFIKRFSENYKLENSFLYDMDDDGDNSLIPKNLFENLLNNKQHNDYLQRNIILMDVNDINPLEHPDEQNQSLNKNKCLTGTNKKEKYMIPKGTEYQDKEKESSILTINQNDKKYKKKKKKYSELQDSNISSNNTLTSKRYTYTCGMDKETKETDEQNKRRNTEVASICNVCNVETNEKQRKKRNKKKSVQKDDLVEENALLDNLIIIDGINFDDVTKECKIIDDNNNENIDNNIYVENNKLKDQKSYDLFSSEGKNLILGVNEGEEFNEEVFENIEKELQERKDEKNKNDKTIYNNNEEQTDDLNRNINKIESINNNNDNNNNINNKKEFNKIRTEHILNKESISKHIKGSPSRDKEIKKLYTTNKNEDSTFELKKELEIITNNKVNVYEEDIIGSNEDDEYIHVLKENLKEDANEYNDKENKNNKTKQILKSKNYLENEKRTLEELKLRGKNNIFKKDEKYNSLGEVIINEIQINEENKINDIQDGNISKQKIIQSSSRTNDTFNIKDISLNDDLEKEKRKKKSQHFIDNLVKADKNEISENINKICDNNINNIYDESINNIYDESINNIDESINNIYDESINNIYDENINNIYDEGINKICDDNILENKNIKTTNDIVQVEENNESIEKNELMISLNKDINNTYNMFKENVDIFINKIKRESLLKIDKNIKDNNNDDEYIMDNFYENDFIINHKMEITNKELDPLEINTQNEFIENLDIKKKKYTNDHFFNDADKMFYEMNKILNKDMKKNKEQEFFKTDETFGSLQSHKIKKYNKGEEKHDKNNEEEKNILYDENQVYSVLYSDHKIEQDIQDIQDIHSIQTNICDENNIEQINEENSKKGIAYNMNENKNNIKIEDDAKNQINVQNNIQNKVHVKDKKNDLINNVDIINDVLKSDDKFENMINSKEINIKDFKCVDKNNDICLNLNELNKQSYNSNTTEKCIDIHDFDYVENKDVHDKIHEDRKEYCDESKLKYLPADDIKKMRSFIKINKKSKRENFLIISYMNEEIYFLIKKLKVEIIEPSIILNKNMHIEKQFLSPLGKYINDNLKEGKCISSKIIIDLMLEYMNTIISKNNGYVLYFNNYNILQHLDYFLHKLKGLSTIKYINYVHFLNINFLKNVNDQKDVNIYDYLLDDQKIIVSNPFKGMFPKFCLILKKHNIVSIHSGKHFNPQKIYRRLLSKFNDKQIDSSNNVKEEVEEKHSELFAWDKNEEKYKNVKENQEENDHKSVCSDEYYLSISNEQEEEDEQDEEEEDDEDDEDDEEEDDEDDDNDNDDDDEDDNDNDDDDDDEYDDHYDKPSDDATQNISININKSIIEEINNYENTNKNDKNKHTDESYYNLMNKEINFIYKCTSPDKYYKNYYNNLKKYCDDMEHEKDLSMLIKHLSVLLKDEKENIKNNEGGEESIDNILIDKNMKSDQEYNENEKDHLNNIEYIENLSEHLRHKYDIEMIPIDIVGNIRLYKLFYINMIKNNYSYYLKNNFFPYKYKGKRGKAKKGMLMINIKRKHEYDNLMKKKNGNEKTGNNNKKKNNKEDKNDYINNNNNNNNNDNNINVGYKRMQNNINPNNLYEIKNNNFNLYHRYWSLFYKYCPVSYINDNKIIEGKKKFCVIYKNKIYMLNNHDYMIEFLKHPKFYASKKVKESVCFSLVIYFPNMDIQKKIIYLLETYEKLIHIDIGKYFKQYFFLSHQDKEQHKNNMKSNNNDDDVDNKIEDAHIFEIHRIIEGKTISPLFIVRYICIHMKKIHQFNIYIIKEIIKSIIKLKHNFNLLIMKKKNILINQCEIKKKMKRKKKMKKKKKKKISEKKKLVNNEKKNLLFLFSSIMKIKFLYNLIIIKQKNIKNVSFKNVLDKLSHITNIKDMAKDINLLLVLIEDMFFREKRKYLNKVERRDNILLSVKKSGSTCHTDYNNNEDNEDNEDNENNENKENNEDNKMRDDSYYVGERESRQRYIITGLPLHSKIFFYLKCMNISIDHVISFDIIKKEMNKDEENEDKGDGDDFYGDEKESGKRNTNFKNLSQYYYNDKMNEEDTYELYKKYVSYNTYNDNIYHMNILNDYKKKKYDIKIIPFDEDEKKSIYFYLNEIRKIINPYVHSYYNYNDILKNRICCKQLNNSYINVYCPYVLKKHNWLYKSIDNIKLVYDEKVYYLSNLYHAFIFSKNIKYYQHNFNIPPLRLLFLYDVPYKFNKDIKKNMVRKFFFKYINLEKECIIYIKYVFIYLLKYIFLFKIYKYDYKKKTNIDIKNFSINSIPIKNLLEKKYIYYLYREDIIYLENNINQINVYEQNNHFNEFHIYDLLFQIIKPFNVFLNIIKILTIRYILHEHLQNCIITYNTFQHSIFNITDVNSLKYVIQKYRQKKYNKDHSSKQKEDIFKGSNQNELLTNEKDTGEKKQNLIHQDDHLKNRKNKNHVDEYINNYNINEKDKQDPNKNTSNQNDTYLVTNQITINSFGYDDDNNSDSIYSNEYNESSDFTENCFAYNKDNINLAHLQKMFCKKYEKNILNSKYKFLENNLLNNIQKVLKYAFRVPEYVIYLGCTSPKKLLDRMKKVKNVEQIKNSEHTNHVTNSKGDGRKNPNDASQEYRNKENQIKIPNIDKKNVDNNDKVEKDNLLDDIKKCSLKNKKIIEYLKKYSNIWYIDIEKYHSKSIKMLIEKRLNDILRYRQNLYHQLNMKRIDKICAQFLRDNNYIKFSNFYFYCPVDIDNIVDIDTEFLILYNRYLFYFRTLEQINEFVKNPTFYLKQLKPNPSFVLPFIFVYSCIEIENLHNELHKSTKCVVINREHLLSFGNKIKKYEKYIQTNNIDDNILMEILHVRLNQYDILSHGCILYNIPYNKNQLYFLLHNAKKKKYVPHLIFIIKNHDNKKTNYEIINNYNDKCITNDMNVKQNVNHNNINSPNDKDNIHMINDEYKKKKYINTSFTLLSKKKNKEDSYCNLLQFISIIEQEFQEKKYKNIIYIEYSNLWKMKCKITDDIEEKIKSYQKYNRYKYNNKPAYFKGYNIYEKANYEQEIQFNNYCLVTYKKKQILLKCNIYDNYTICHNNSFYLVNSYDDVISFEKNPTEYINVDDSSFKKLEQINNFDTYNNNNNNNIPIENEGFCLVSLNDEGQFIKGDKSCCIKYDNKYYIFQNKEKMQTFINNYNDYLNNQNIFDIILNQLKNKNDLNTLIYLKTYLYEILCHALYELGKHRPIYPGLTIQLSAIKFLALFFYKENKLFSIPLRKTYEQNYQTFLTDCDIPIHIQKLKQKFKNNSTNKNQTINTPVNNWTKRDIEKYHKYINLYDKILYSQTITNKTKQKKIKYT</sequence>
<feature type="coiled-coil region" evidence="1">
    <location>
        <begin position="2007"/>
        <end position="2037"/>
    </location>
</feature>
<feature type="region of interest" description="Disordered" evidence="2">
    <location>
        <begin position="2210"/>
        <end position="2230"/>
    </location>
</feature>
<dbReference type="EMBL" id="KI925485">
    <property type="protein sequence ID" value="ETW51502.1"/>
    <property type="molecule type" value="Genomic_DNA"/>
</dbReference>
<protein>
    <submittedName>
        <fullName evidence="3">Uncharacterized protein</fullName>
    </submittedName>
</protein>
<evidence type="ECO:0000256" key="2">
    <source>
        <dbReference type="SAM" id="MobiDB-lite"/>
    </source>
</evidence>
<feature type="compositionally biased region" description="Basic and acidic residues" evidence="2">
    <location>
        <begin position="2581"/>
        <end position="2593"/>
    </location>
</feature>
<name>A0A024WWE6_PLAFA</name>
<feature type="compositionally biased region" description="Basic and acidic residues" evidence="2">
    <location>
        <begin position="2773"/>
        <end position="2782"/>
    </location>
</feature>
<evidence type="ECO:0000313" key="4">
    <source>
        <dbReference type="Proteomes" id="UP000030699"/>
    </source>
</evidence>
<gene>
    <name evidence="3" type="ORF">PFMALIP_00478</name>
</gene>